<dbReference type="CDD" id="cd16444">
    <property type="entry name" value="LipB"/>
    <property type="match status" value="1"/>
</dbReference>
<comment type="pathway">
    <text evidence="1 5 6">Protein modification; protein lipoylation via endogenous pathway; protein N(6)-(lipoyl)lysine from octanoyl-[acyl-carrier-protein]: step 1/2.</text>
</comment>
<feature type="binding site" evidence="5 8">
    <location>
        <begin position="177"/>
        <end position="179"/>
    </location>
    <ligand>
        <name>substrate</name>
    </ligand>
</feature>
<proteinExistence type="inferred from homology"/>
<dbReference type="UniPathway" id="UPA00538">
    <property type="reaction ID" value="UER00592"/>
</dbReference>
<dbReference type="PANTHER" id="PTHR10993:SF7">
    <property type="entry name" value="LIPOYLTRANSFERASE 2, MITOCHONDRIAL-RELATED"/>
    <property type="match status" value="1"/>
</dbReference>
<dbReference type="Proteomes" id="UP000199344">
    <property type="component" value="Unassembled WGS sequence"/>
</dbReference>
<accession>A0A1G6SR96</accession>
<feature type="binding site" evidence="5 8">
    <location>
        <begin position="84"/>
        <end position="91"/>
    </location>
    <ligand>
        <name>substrate</name>
    </ligand>
</feature>
<evidence type="ECO:0000256" key="6">
    <source>
        <dbReference type="PIRNR" id="PIRNR016262"/>
    </source>
</evidence>
<dbReference type="InterPro" id="IPR004143">
    <property type="entry name" value="BPL_LPL_catalytic"/>
</dbReference>
<dbReference type="PIRSF" id="PIRSF016262">
    <property type="entry name" value="LPLase"/>
    <property type="match status" value="1"/>
</dbReference>
<sequence>MSSAQPADPLSGTALTEPEWVIAPGLTPYADAVAEMELHVASMHAGQAGERIWLVEHPPLYTAGTSARDADLLDARFPVHAVGRGGQYTYHGPGQRVVYIMLDLNRRGRDVRAFVQSLEAWVIATLAEFGVRGEIRDGRVGVWVTRPEKPPLPDGSPREDKIAAIGIKLRRWISFHGIAINVEPDLSHYGGIVPCGISGHGVTSLVDLGLPVEMGDLDNALKTRFTEVFGPAPATPPDVI</sequence>
<protein>
    <recommendedName>
        <fullName evidence="5 6">Octanoyltransferase</fullName>
        <ecNumber evidence="5 6">2.3.1.181</ecNumber>
    </recommendedName>
    <alternativeName>
        <fullName evidence="5">Lipoate-protein ligase B</fullName>
    </alternativeName>
    <alternativeName>
        <fullName evidence="5">Lipoyl/octanoyl transferase</fullName>
    </alternativeName>
    <alternativeName>
        <fullName evidence="5">Octanoyl-[acyl-carrier-protein]-protein N-octanoyltransferase</fullName>
    </alternativeName>
</protein>
<comment type="similarity">
    <text evidence="5 6">Belongs to the LipB family.</text>
</comment>
<dbReference type="GO" id="GO:0033819">
    <property type="term" value="F:lipoyl(octanoyl) transferase activity"/>
    <property type="evidence" value="ECO:0007669"/>
    <property type="project" value="UniProtKB-EC"/>
</dbReference>
<feature type="domain" description="BPL/LPL catalytic" evidence="10">
    <location>
        <begin position="46"/>
        <end position="233"/>
    </location>
</feature>
<evidence type="ECO:0000256" key="2">
    <source>
        <dbReference type="ARBA" id="ARBA00022679"/>
    </source>
</evidence>
<feature type="active site" description="Acyl-thioester intermediate" evidence="5 7">
    <location>
        <position position="195"/>
    </location>
</feature>
<name>A0A1G6SR96_9RHOB</name>
<dbReference type="PROSITE" id="PS51733">
    <property type="entry name" value="BPL_LPL_CATALYTIC"/>
    <property type="match status" value="1"/>
</dbReference>
<dbReference type="SUPFAM" id="SSF55681">
    <property type="entry name" value="Class II aaRS and biotin synthetases"/>
    <property type="match status" value="1"/>
</dbReference>
<dbReference type="HAMAP" id="MF_00013">
    <property type="entry name" value="LipB"/>
    <property type="match status" value="1"/>
</dbReference>
<dbReference type="OrthoDB" id="9787061at2"/>
<dbReference type="EC" id="2.3.1.181" evidence="5 6"/>
<evidence type="ECO:0000256" key="1">
    <source>
        <dbReference type="ARBA" id="ARBA00004821"/>
    </source>
</evidence>
<dbReference type="EMBL" id="FNAH01000001">
    <property type="protein sequence ID" value="SDD19363.1"/>
    <property type="molecule type" value="Genomic_DNA"/>
</dbReference>
<comment type="catalytic activity">
    <reaction evidence="5 6">
        <text>octanoyl-[ACP] + L-lysyl-[protein] = N(6)-octanoyl-L-lysyl-[protein] + holo-[ACP] + H(+)</text>
        <dbReference type="Rhea" id="RHEA:17665"/>
        <dbReference type="Rhea" id="RHEA-COMP:9636"/>
        <dbReference type="Rhea" id="RHEA-COMP:9685"/>
        <dbReference type="Rhea" id="RHEA-COMP:9752"/>
        <dbReference type="Rhea" id="RHEA-COMP:9928"/>
        <dbReference type="ChEBI" id="CHEBI:15378"/>
        <dbReference type="ChEBI" id="CHEBI:29969"/>
        <dbReference type="ChEBI" id="CHEBI:64479"/>
        <dbReference type="ChEBI" id="CHEBI:78463"/>
        <dbReference type="ChEBI" id="CHEBI:78809"/>
        <dbReference type="EC" id="2.3.1.181"/>
    </reaction>
</comment>
<evidence type="ECO:0000259" key="10">
    <source>
        <dbReference type="PROSITE" id="PS51733"/>
    </source>
</evidence>
<dbReference type="AlphaFoldDB" id="A0A1G6SR96"/>
<dbReference type="InterPro" id="IPR020605">
    <property type="entry name" value="Octanoyltransferase_CS"/>
</dbReference>
<dbReference type="STRING" id="591205.SAMN05421538_10168"/>
<keyword evidence="2 5" id="KW-0808">Transferase</keyword>
<dbReference type="InterPro" id="IPR045864">
    <property type="entry name" value="aa-tRNA-synth_II/BPL/LPL"/>
</dbReference>
<evidence type="ECO:0000313" key="12">
    <source>
        <dbReference type="Proteomes" id="UP000199344"/>
    </source>
</evidence>
<dbReference type="GO" id="GO:0005737">
    <property type="term" value="C:cytoplasm"/>
    <property type="evidence" value="ECO:0007669"/>
    <property type="project" value="UniProtKB-SubCell"/>
</dbReference>
<dbReference type="GO" id="GO:0009249">
    <property type="term" value="P:protein lipoylation"/>
    <property type="evidence" value="ECO:0007669"/>
    <property type="project" value="InterPro"/>
</dbReference>
<evidence type="ECO:0000256" key="3">
    <source>
        <dbReference type="ARBA" id="ARBA00023315"/>
    </source>
</evidence>
<dbReference type="NCBIfam" id="NF010925">
    <property type="entry name" value="PRK14345.1"/>
    <property type="match status" value="1"/>
</dbReference>
<dbReference type="NCBIfam" id="NF010921">
    <property type="entry name" value="PRK14341.1"/>
    <property type="match status" value="1"/>
</dbReference>
<dbReference type="InterPro" id="IPR000544">
    <property type="entry name" value="Octanoyltransferase"/>
</dbReference>
<evidence type="ECO:0000256" key="8">
    <source>
        <dbReference type="PIRSR" id="PIRSR016262-2"/>
    </source>
</evidence>
<dbReference type="NCBIfam" id="TIGR00214">
    <property type="entry name" value="lipB"/>
    <property type="match status" value="1"/>
</dbReference>
<keyword evidence="5" id="KW-0963">Cytoplasm</keyword>
<dbReference type="Gene3D" id="3.30.930.10">
    <property type="entry name" value="Bira Bifunctional Protein, Domain 2"/>
    <property type="match status" value="1"/>
</dbReference>
<evidence type="ECO:0000256" key="4">
    <source>
        <dbReference type="ARBA" id="ARBA00024732"/>
    </source>
</evidence>
<organism evidence="11 12">
    <name type="scientific">Paracoccus isoporae</name>
    <dbReference type="NCBI Taxonomy" id="591205"/>
    <lineage>
        <taxon>Bacteria</taxon>
        <taxon>Pseudomonadati</taxon>
        <taxon>Pseudomonadota</taxon>
        <taxon>Alphaproteobacteria</taxon>
        <taxon>Rhodobacterales</taxon>
        <taxon>Paracoccaceae</taxon>
        <taxon>Paracoccus</taxon>
    </lineage>
</organism>
<keyword evidence="3 5" id="KW-0012">Acyltransferase</keyword>
<evidence type="ECO:0000256" key="9">
    <source>
        <dbReference type="PIRSR" id="PIRSR016262-3"/>
    </source>
</evidence>
<reference evidence="11 12" key="1">
    <citation type="submission" date="2016-10" db="EMBL/GenBank/DDBJ databases">
        <authorList>
            <person name="de Groot N.N."/>
        </authorList>
    </citation>
    <scope>NUCLEOTIDE SEQUENCE [LARGE SCALE GENOMIC DNA]</scope>
    <source>
        <strain evidence="11 12">DSM 22220</strain>
    </source>
</reference>
<dbReference type="PROSITE" id="PS01313">
    <property type="entry name" value="LIPB"/>
    <property type="match status" value="1"/>
</dbReference>
<gene>
    <name evidence="5" type="primary">lipB</name>
    <name evidence="11" type="ORF">SAMN05421538_10168</name>
</gene>
<evidence type="ECO:0000256" key="5">
    <source>
        <dbReference type="HAMAP-Rule" id="MF_00013"/>
    </source>
</evidence>
<evidence type="ECO:0000256" key="7">
    <source>
        <dbReference type="PIRSR" id="PIRSR016262-1"/>
    </source>
</evidence>
<keyword evidence="12" id="KW-1185">Reference proteome</keyword>
<comment type="subcellular location">
    <subcellularLocation>
        <location evidence="5">Cytoplasm</location>
    </subcellularLocation>
</comment>
<evidence type="ECO:0000313" key="11">
    <source>
        <dbReference type="EMBL" id="SDD19363.1"/>
    </source>
</evidence>
<dbReference type="PANTHER" id="PTHR10993">
    <property type="entry name" value="OCTANOYLTRANSFERASE"/>
    <property type="match status" value="1"/>
</dbReference>
<feature type="site" description="Lowers pKa of active site Cys" evidence="5 9">
    <location>
        <position position="161"/>
    </location>
</feature>
<dbReference type="Pfam" id="PF21948">
    <property type="entry name" value="LplA-B_cat"/>
    <property type="match status" value="1"/>
</dbReference>
<comment type="miscellaneous">
    <text evidence="5">In the reaction, the free carboxyl group of octanoic acid is attached via an amide linkage to the epsilon-amino group of a specific lysine residue of lipoyl domains of lipoate-dependent enzymes.</text>
</comment>
<feature type="binding site" evidence="5 8">
    <location>
        <begin position="164"/>
        <end position="166"/>
    </location>
    <ligand>
        <name>substrate</name>
    </ligand>
</feature>
<comment type="function">
    <text evidence="4 5 6">Catalyzes the transfer of endogenously produced octanoic acid from octanoyl-acyl-carrier-protein onto the lipoyl domains of lipoate-dependent enzymes. Lipoyl-ACP can also act as a substrate although octanoyl-ACP is likely to be the physiological substrate.</text>
</comment>